<reference evidence="6 7" key="1">
    <citation type="submission" date="2018-10" db="EMBL/GenBank/DDBJ databases">
        <title>Genomic Encyclopedia of Archaeal and Bacterial Type Strains, Phase II (KMG-II): from individual species to whole genera.</title>
        <authorList>
            <person name="Goeker M."/>
        </authorList>
    </citation>
    <scope>NUCLEOTIDE SEQUENCE [LARGE SCALE GENOMIC DNA]</scope>
    <source>
        <strain evidence="6 7">DSM 14954</strain>
    </source>
</reference>
<keyword evidence="3" id="KW-0560">Oxidoreductase</keyword>
<dbReference type="GO" id="GO:0008726">
    <property type="term" value="F:alkanesulfonate monooxygenase activity"/>
    <property type="evidence" value="ECO:0007669"/>
    <property type="project" value="TreeGrafter"/>
</dbReference>
<dbReference type="InterPro" id="IPR050172">
    <property type="entry name" value="SsuD_RutA_monooxygenase"/>
</dbReference>
<proteinExistence type="predicted"/>
<evidence type="ECO:0000313" key="6">
    <source>
        <dbReference type="EMBL" id="RKQ87833.1"/>
    </source>
</evidence>
<sequence length="243" mass="27275">MKRAIFVAPFGELSEPRVVAELAERTEANGWDGFFVWDHIAYKPPVRELADPWVTLAAVAMVTERVLIGPLITPLPRRRMHQLARETVSLDRLSNGRLVLGVGIGSETTGEFDPERFGEEPDMRERARLLDDGLEQLVRYWDGEFEPRPVNGRIPVWVGGRWPRKKPIARAARWQGFFPVETESPEDVRAMVETLGEGFPIIVTNPPEVDPAPWFEAGAAWCLTGFGPEPDRADVERVIDGGP</sequence>
<keyword evidence="4 6" id="KW-0503">Monooxygenase</keyword>
<protein>
    <submittedName>
        <fullName evidence="6">Luciferase-like monooxygenase</fullName>
    </submittedName>
</protein>
<evidence type="ECO:0000256" key="2">
    <source>
        <dbReference type="ARBA" id="ARBA00022643"/>
    </source>
</evidence>
<dbReference type="GO" id="GO:0046306">
    <property type="term" value="P:alkanesulfonate catabolic process"/>
    <property type="evidence" value="ECO:0007669"/>
    <property type="project" value="TreeGrafter"/>
</dbReference>
<dbReference type="Gene3D" id="3.20.20.30">
    <property type="entry name" value="Luciferase-like domain"/>
    <property type="match status" value="1"/>
</dbReference>
<keyword evidence="7" id="KW-1185">Reference proteome</keyword>
<dbReference type="InterPro" id="IPR011251">
    <property type="entry name" value="Luciferase-like_dom"/>
</dbReference>
<evidence type="ECO:0000313" key="7">
    <source>
        <dbReference type="Proteomes" id="UP000278962"/>
    </source>
</evidence>
<evidence type="ECO:0000256" key="4">
    <source>
        <dbReference type="ARBA" id="ARBA00023033"/>
    </source>
</evidence>
<dbReference type="PANTHER" id="PTHR42847">
    <property type="entry name" value="ALKANESULFONATE MONOOXYGENASE"/>
    <property type="match status" value="1"/>
</dbReference>
<dbReference type="AlphaFoldDB" id="A0A660L7B4"/>
<dbReference type="InterPro" id="IPR036661">
    <property type="entry name" value="Luciferase-like_sf"/>
</dbReference>
<evidence type="ECO:0000256" key="3">
    <source>
        <dbReference type="ARBA" id="ARBA00023002"/>
    </source>
</evidence>
<feature type="domain" description="Luciferase-like" evidence="5">
    <location>
        <begin position="16"/>
        <end position="198"/>
    </location>
</feature>
<dbReference type="SUPFAM" id="SSF51679">
    <property type="entry name" value="Bacterial luciferase-like"/>
    <property type="match status" value="1"/>
</dbReference>
<keyword evidence="2" id="KW-0288">FMN</keyword>
<dbReference type="Pfam" id="PF00296">
    <property type="entry name" value="Bac_luciferase"/>
    <property type="match status" value="1"/>
</dbReference>
<evidence type="ECO:0000256" key="1">
    <source>
        <dbReference type="ARBA" id="ARBA00022630"/>
    </source>
</evidence>
<dbReference type="Proteomes" id="UP000278962">
    <property type="component" value="Unassembled WGS sequence"/>
</dbReference>
<evidence type="ECO:0000259" key="5">
    <source>
        <dbReference type="Pfam" id="PF00296"/>
    </source>
</evidence>
<dbReference type="RefSeq" id="WP_121256767.1">
    <property type="nucleotide sequence ID" value="NZ_RBIL01000002.1"/>
</dbReference>
<dbReference type="PANTHER" id="PTHR42847:SF4">
    <property type="entry name" value="ALKANESULFONATE MONOOXYGENASE-RELATED"/>
    <property type="match status" value="1"/>
</dbReference>
<accession>A0A660L7B4</accession>
<comment type="caution">
    <text evidence="6">The sequence shown here is derived from an EMBL/GenBank/DDBJ whole genome shotgun (WGS) entry which is preliminary data.</text>
</comment>
<dbReference type="EMBL" id="RBIL01000002">
    <property type="protein sequence ID" value="RKQ87833.1"/>
    <property type="molecule type" value="Genomic_DNA"/>
</dbReference>
<name>A0A660L7B4_9ACTN</name>
<gene>
    <name evidence="6" type="ORF">C8N24_5862</name>
</gene>
<organism evidence="6 7">
    <name type="scientific">Solirubrobacter pauli</name>
    <dbReference type="NCBI Taxonomy" id="166793"/>
    <lineage>
        <taxon>Bacteria</taxon>
        <taxon>Bacillati</taxon>
        <taxon>Actinomycetota</taxon>
        <taxon>Thermoleophilia</taxon>
        <taxon>Solirubrobacterales</taxon>
        <taxon>Solirubrobacteraceae</taxon>
        <taxon>Solirubrobacter</taxon>
    </lineage>
</organism>
<dbReference type="OrthoDB" id="5175259at2"/>
<keyword evidence="1" id="KW-0285">Flavoprotein</keyword>